<evidence type="ECO:0000256" key="5">
    <source>
        <dbReference type="ARBA" id="ARBA00022827"/>
    </source>
</evidence>
<protein>
    <submittedName>
        <fullName evidence="11">Prenylcysteine lyase domain-containing protein</fullName>
    </submittedName>
</protein>
<evidence type="ECO:0000256" key="6">
    <source>
        <dbReference type="ARBA" id="ARBA00023002"/>
    </source>
</evidence>
<keyword evidence="10" id="KW-1185">Reference proteome</keyword>
<keyword evidence="6" id="KW-0560">Oxidoreductase</keyword>
<keyword evidence="4 8" id="KW-0732">Signal</keyword>
<dbReference type="Gene3D" id="3.50.50.60">
    <property type="entry name" value="FAD/NAD(P)-binding domain"/>
    <property type="match status" value="1"/>
</dbReference>
<dbReference type="PANTHER" id="PTHR15944:SF0">
    <property type="entry name" value="PRENYLCYSTEINE LYASE DOMAIN-CONTAINING PROTEIN"/>
    <property type="match status" value="1"/>
</dbReference>
<keyword evidence="5" id="KW-0274">FAD</keyword>
<keyword evidence="7" id="KW-0325">Glycoprotein</keyword>
<dbReference type="AlphaFoldDB" id="A0A914VS03"/>
<dbReference type="InterPro" id="IPR036188">
    <property type="entry name" value="FAD/NAD-bd_sf"/>
</dbReference>
<reference evidence="11" key="1">
    <citation type="submission" date="2022-11" db="UniProtKB">
        <authorList>
            <consortium name="WormBaseParasite"/>
        </authorList>
    </citation>
    <scope>IDENTIFICATION</scope>
</reference>
<proteinExistence type="inferred from homology"/>
<feature type="chain" id="PRO_5037587433" evidence="8">
    <location>
        <begin position="22"/>
        <end position="502"/>
    </location>
</feature>
<evidence type="ECO:0000256" key="4">
    <source>
        <dbReference type="ARBA" id="ARBA00022729"/>
    </source>
</evidence>
<dbReference type="GO" id="GO:0030328">
    <property type="term" value="P:prenylcysteine catabolic process"/>
    <property type="evidence" value="ECO:0007669"/>
    <property type="project" value="InterPro"/>
</dbReference>
<dbReference type="SUPFAM" id="SSF51905">
    <property type="entry name" value="FAD/NAD(P)-binding domain"/>
    <property type="match status" value="1"/>
</dbReference>
<evidence type="ECO:0000256" key="2">
    <source>
        <dbReference type="ARBA" id="ARBA00009967"/>
    </source>
</evidence>
<evidence type="ECO:0000313" key="10">
    <source>
        <dbReference type="Proteomes" id="UP000887566"/>
    </source>
</evidence>
<dbReference type="GO" id="GO:0030327">
    <property type="term" value="P:prenylated protein catabolic process"/>
    <property type="evidence" value="ECO:0007669"/>
    <property type="project" value="TreeGrafter"/>
</dbReference>
<dbReference type="Pfam" id="PF13450">
    <property type="entry name" value="NAD_binding_8"/>
    <property type="match status" value="1"/>
</dbReference>
<evidence type="ECO:0000256" key="7">
    <source>
        <dbReference type="ARBA" id="ARBA00023180"/>
    </source>
</evidence>
<evidence type="ECO:0000256" key="8">
    <source>
        <dbReference type="SAM" id="SignalP"/>
    </source>
</evidence>
<dbReference type="InterPro" id="IPR010795">
    <property type="entry name" value="Prenylcys_lyase"/>
</dbReference>
<keyword evidence="3" id="KW-0285">Flavoprotein</keyword>
<sequence>MKLRRVLGCYGVLFCLCQTSAKFSQSANEIPQAERRKIAIVGGGIGGTSCAYWLQKAAGDSIDIDLFNYGKIGGRIATANVNGKRYEAGASILHPENKYMAQWTEEFGLHKQDSPDGVGRMGIWNGHELVFEESDWRWVTFFRMMRRYGFDLLKLKFHITDMLAKFSRIYRLQEQGNAFDSTVELITAMSEDFTPQLNVTLRHFLKEKGYHDVFINELASAAENCNYGQSSDELNAFVGSVGLAGAVPDLWAVHGGNFQIPQKLVEHSKAKVISAKVNHVAKTADGKYTIRATDENDNEMDASTEYDAVVLALPLVRDSLSLSVEGVDLNKHAGPYQQLISTFVRGSPRAEAWHKTAETMPDAILVSDTKLFYKSLGQWVDVDWSKGEPIPTTGTDRVWKVFSVEPLTNAQLKALFEVIEEKNEVRWLAYPRYPLHDVPKQPTFTLSHGLYHVNAIEWAASAMEMSAIGGRNVALLVLRDFFGAKTTGGDHGASAAKPATEL</sequence>
<feature type="domain" description="Prenylcysteine lyase" evidence="9">
    <location>
        <begin position="131"/>
        <end position="482"/>
    </location>
</feature>
<dbReference type="Proteomes" id="UP000887566">
    <property type="component" value="Unplaced"/>
</dbReference>
<evidence type="ECO:0000256" key="3">
    <source>
        <dbReference type="ARBA" id="ARBA00022630"/>
    </source>
</evidence>
<dbReference type="WBParaSite" id="PSAMB.scaffold2322size23870.g17370.t1">
    <property type="protein sequence ID" value="PSAMB.scaffold2322size23870.g17370.t1"/>
    <property type="gene ID" value="PSAMB.scaffold2322size23870.g17370"/>
</dbReference>
<name>A0A914VS03_9BILA</name>
<dbReference type="Pfam" id="PF07156">
    <property type="entry name" value="Prenylcys_lyase"/>
    <property type="match status" value="1"/>
</dbReference>
<accession>A0A914VS03</accession>
<organism evidence="10 11">
    <name type="scientific">Plectus sambesii</name>
    <dbReference type="NCBI Taxonomy" id="2011161"/>
    <lineage>
        <taxon>Eukaryota</taxon>
        <taxon>Metazoa</taxon>
        <taxon>Ecdysozoa</taxon>
        <taxon>Nematoda</taxon>
        <taxon>Chromadorea</taxon>
        <taxon>Plectida</taxon>
        <taxon>Plectina</taxon>
        <taxon>Plectoidea</taxon>
        <taxon>Plectidae</taxon>
        <taxon>Plectus</taxon>
    </lineage>
</organism>
<dbReference type="InterPro" id="IPR017046">
    <property type="entry name" value="Prenylcysteine_Oxase1"/>
</dbReference>
<evidence type="ECO:0000256" key="1">
    <source>
        <dbReference type="ARBA" id="ARBA00001974"/>
    </source>
</evidence>
<comment type="similarity">
    <text evidence="2">Belongs to the prenylcysteine oxidase family.</text>
</comment>
<comment type="cofactor">
    <cofactor evidence="1">
        <name>FAD</name>
        <dbReference type="ChEBI" id="CHEBI:57692"/>
    </cofactor>
</comment>
<dbReference type="GO" id="GO:0001735">
    <property type="term" value="F:prenylcysteine oxidase activity"/>
    <property type="evidence" value="ECO:0007669"/>
    <property type="project" value="InterPro"/>
</dbReference>
<dbReference type="PANTHER" id="PTHR15944">
    <property type="entry name" value="FARNESYLCYSTEINE LYASE"/>
    <property type="match status" value="1"/>
</dbReference>
<evidence type="ECO:0000313" key="11">
    <source>
        <dbReference type="WBParaSite" id="PSAMB.scaffold2322size23870.g17370.t1"/>
    </source>
</evidence>
<evidence type="ECO:0000259" key="9">
    <source>
        <dbReference type="Pfam" id="PF07156"/>
    </source>
</evidence>
<feature type="signal peptide" evidence="8">
    <location>
        <begin position="1"/>
        <end position="21"/>
    </location>
</feature>